<dbReference type="Pfam" id="PF12146">
    <property type="entry name" value="Hydrolase_4"/>
    <property type="match status" value="1"/>
</dbReference>
<evidence type="ECO:0000259" key="1">
    <source>
        <dbReference type="Pfam" id="PF12146"/>
    </source>
</evidence>
<dbReference type="STRING" id="7719.ENSCINP00000020690"/>
<dbReference type="FunFam" id="3.40.50.1820:FF:000834">
    <property type="entry name" value="Predicted protein"/>
    <property type="match status" value="1"/>
</dbReference>
<dbReference type="Ensembl" id="ENSCINT00000020690.3">
    <property type="protein sequence ID" value="ENSCINP00000020690.3"/>
    <property type="gene ID" value="ENSCING00000014794.2"/>
</dbReference>
<dbReference type="SUPFAM" id="SSF53474">
    <property type="entry name" value="alpha/beta-Hydrolases"/>
    <property type="match status" value="1"/>
</dbReference>
<reference evidence="2" key="3">
    <citation type="submission" date="2025-09" db="UniProtKB">
        <authorList>
            <consortium name="Ensembl"/>
        </authorList>
    </citation>
    <scope>IDENTIFICATION</scope>
</reference>
<dbReference type="InterPro" id="IPR022742">
    <property type="entry name" value="Hydrolase_4"/>
</dbReference>
<dbReference type="HOGENOM" id="CLU_1748994_0_0_1"/>
<reference evidence="2" key="2">
    <citation type="submission" date="2025-08" db="UniProtKB">
        <authorList>
            <consortium name="Ensembl"/>
        </authorList>
    </citation>
    <scope>IDENTIFICATION</scope>
</reference>
<reference evidence="3" key="1">
    <citation type="journal article" date="2002" name="Science">
        <title>The draft genome of Ciona intestinalis: insights into chordate and vertebrate origins.</title>
        <authorList>
            <person name="Dehal P."/>
            <person name="Satou Y."/>
            <person name="Campbell R.K."/>
            <person name="Chapman J."/>
            <person name="Degnan B."/>
            <person name="De Tomaso A."/>
            <person name="Davidson B."/>
            <person name="Di Gregorio A."/>
            <person name="Gelpke M."/>
            <person name="Goodstein D.M."/>
            <person name="Harafuji N."/>
            <person name="Hastings K.E."/>
            <person name="Ho I."/>
            <person name="Hotta K."/>
            <person name="Huang W."/>
            <person name="Kawashima T."/>
            <person name="Lemaire P."/>
            <person name="Martinez D."/>
            <person name="Meinertzhagen I.A."/>
            <person name="Necula S."/>
            <person name="Nonaka M."/>
            <person name="Putnam N."/>
            <person name="Rash S."/>
            <person name="Saiga H."/>
            <person name="Satake M."/>
            <person name="Terry A."/>
            <person name="Yamada L."/>
            <person name="Wang H.G."/>
            <person name="Awazu S."/>
            <person name="Azumi K."/>
            <person name="Boore J."/>
            <person name="Branno M."/>
            <person name="Chin-Bow S."/>
            <person name="DeSantis R."/>
            <person name="Doyle S."/>
            <person name="Francino P."/>
            <person name="Keys D.N."/>
            <person name="Haga S."/>
            <person name="Hayashi H."/>
            <person name="Hino K."/>
            <person name="Imai K.S."/>
            <person name="Inaba K."/>
            <person name="Kano S."/>
            <person name="Kobayashi K."/>
            <person name="Kobayashi M."/>
            <person name="Lee B.I."/>
            <person name="Makabe K.W."/>
            <person name="Manohar C."/>
            <person name="Matassi G."/>
            <person name="Medina M."/>
            <person name="Mochizuki Y."/>
            <person name="Mount S."/>
            <person name="Morishita T."/>
            <person name="Miura S."/>
            <person name="Nakayama A."/>
            <person name="Nishizaka S."/>
            <person name="Nomoto H."/>
            <person name="Ohta F."/>
            <person name="Oishi K."/>
            <person name="Rigoutsos I."/>
            <person name="Sano M."/>
            <person name="Sasaki A."/>
            <person name="Sasakura Y."/>
            <person name="Shoguchi E."/>
            <person name="Shin-i T."/>
            <person name="Spagnuolo A."/>
            <person name="Stainier D."/>
            <person name="Suzuki M.M."/>
            <person name="Tassy O."/>
            <person name="Takatori N."/>
            <person name="Tokuoka M."/>
            <person name="Yagi K."/>
            <person name="Yoshizaki F."/>
            <person name="Wada S."/>
            <person name="Zhang C."/>
            <person name="Hyatt P.D."/>
            <person name="Larimer F."/>
            <person name="Detter C."/>
            <person name="Doggett N."/>
            <person name="Glavina T."/>
            <person name="Hawkins T."/>
            <person name="Richardson P."/>
            <person name="Lucas S."/>
            <person name="Kohara Y."/>
            <person name="Levine M."/>
            <person name="Satoh N."/>
            <person name="Rokhsar D.S."/>
        </authorList>
    </citation>
    <scope>NUCLEOTIDE SEQUENCE [LARGE SCALE GENOMIC DNA]</scope>
</reference>
<proteinExistence type="predicted"/>
<dbReference type="InterPro" id="IPR051044">
    <property type="entry name" value="MAG_DAG_Lipase"/>
</dbReference>
<organism evidence="2 3">
    <name type="scientific">Ciona intestinalis</name>
    <name type="common">Transparent sea squirt</name>
    <name type="synonym">Ascidia intestinalis</name>
    <dbReference type="NCBI Taxonomy" id="7719"/>
    <lineage>
        <taxon>Eukaryota</taxon>
        <taxon>Metazoa</taxon>
        <taxon>Chordata</taxon>
        <taxon>Tunicata</taxon>
        <taxon>Ascidiacea</taxon>
        <taxon>Phlebobranchia</taxon>
        <taxon>Cionidae</taxon>
        <taxon>Ciona</taxon>
    </lineage>
</organism>
<dbReference type="Gene3D" id="3.40.50.1820">
    <property type="entry name" value="alpha/beta hydrolase"/>
    <property type="match status" value="1"/>
</dbReference>
<dbReference type="PANTHER" id="PTHR11614">
    <property type="entry name" value="PHOSPHOLIPASE-RELATED"/>
    <property type="match status" value="1"/>
</dbReference>
<dbReference type="AlphaFoldDB" id="F6R2F1"/>
<feature type="domain" description="Serine aminopeptidase S33" evidence="1">
    <location>
        <begin position="6"/>
        <end position="128"/>
    </location>
</feature>
<evidence type="ECO:0000313" key="3">
    <source>
        <dbReference type="Proteomes" id="UP000008144"/>
    </source>
</evidence>
<dbReference type="Proteomes" id="UP000008144">
    <property type="component" value="Unassembled WGS sequence"/>
</dbReference>
<evidence type="ECO:0000313" key="2">
    <source>
        <dbReference type="Ensembl" id="ENSCINP00000020690.3"/>
    </source>
</evidence>
<dbReference type="OMA" id="CKMPEIR"/>
<dbReference type="GeneTree" id="ENSGT00390000011364"/>
<accession>F6R2F1</accession>
<name>F6R2F1_CIOIN</name>
<dbReference type="InParanoid" id="F6R2F1"/>
<sequence>MIAKSPEFSSSIKRFMAEKVAAIFPYLGVAHLDANAISRDPEQVARYVNDKLNYTGKVQVRMACQLYQIQHAAIQCFPNIDFTFLVIHGSGDRLCNVEGSKLLHEQAKSTNKTIKIFENGYHELIHDIDGYDQRFLDDIKQWLNERIAT</sequence>
<keyword evidence="3" id="KW-1185">Reference proteome</keyword>
<protein>
    <recommendedName>
        <fullName evidence="1">Serine aminopeptidase S33 domain-containing protein</fullName>
    </recommendedName>
</protein>
<dbReference type="InterPro" id="IPR029058">
    <property type="entry name" value="AB_hydrolase_fold"/>
</dbReference>